<dbReference type="EMBL" id="CP011797">
    <property type="protein sequence ID" value="ATX76718.1"/>
    <property type="molecule type" value="Genomic_DNA"/>
</dbReference>
<organism evidence="1 2">
    <name type="scientific">Reinekea forsetii</name>
    <dbReference type="NCBI Taxonomy" id="1336806"/>
    <lineage>
        <taxon>Bacteria</taxon>
        <taxon>Pseudomonadati</taxon>
        <taxon>Pseudomonadota</taxon>
        <taxon>Gammaproteobacteria</taxon>
        <taxon>Oceanospirillales</taxon>
        <taxon>Saccharospirillaceae</taxon>
        <taxon>Reinekea</taxon>
    </lineage>
</organism>
<dbReference type="Proteomes" id="UP000229757">
    <property type="component" value="Chromosome"/>
</dbReference>
<gene>
    <name evidence="1" type="ORF">REIFOR_01573</name>
</gene>
<accession>A0A2K8KPM8</accession>
<dbReference type="KEGG" id="rfo:REIFOR_01573"/>
<evidence type="ECO:0000313" key="1">
    <source>
        <dbReference type="EMBL" id="ATX76718.1"/>
    </source>
</evidence>
<dbReference type="AlphaFoldDB" id="A0A2K8KPM8"/>
<dbReference type="RefSeq" id="WP_100257035.1">
    <property type="nucleotide sequence ID" value="NZ_CP011797.1"/>
</dbReference>
<protein>
    <submittedName>
        <fullName evidence="1">Uncharacterized protein</fullName>
    </submittedName>
</protein>
<sequence>MSPIARTNIIHSQLIQLVALQATSNTLAQPALLNSFILLLEQGLCALIRELAAPVDSARNDGGLSALLLELDDDTSRSALVSSIRNDQQDIGHWLYHWSSARLHCFQPAAVAPQVVVHPTESQLIPMVDRELARRPNDCVSWLQGFADLVFSSRSLNNYD</sequence>
<reference evidence="1 2" key="1">
    <citation type="journal article" date="2017" name="Environ. Microbiol.">
        <title>Genomic and physiological analyses of 'Reinekea forsetii' reveal a versatile opportunistic lifestyle during spring algae blooms.</title>
        <authorList>
            <person name="Avci B."/>
            <person name="Hahnke R.L."/>
            <person name="Chafee M."/>
            <person name="Fischer T."/>
            <person name="Gruber-Vodicka H."/>
            <person name="Tegetmeyer H.E."/>
            <person name="Harder J."/>
            <person name="Fuchs B.M."/>
            <person name="Amann R.I."/>
            <person name="Teeling H."/>
        </authorList>
    </citation>
    <scope>NUCLEOTIDE SEQUENCE [LARGE SCALE GENOMIC DNA]</scope>
    <source>
        <strain evidence="1 2">Hel1_31_D35</strain>
    </source>
</reference>
<name>A0A2K8KPM8_9GAMM</name>
<keyword evidence="2" id="KW-1185">Reference proteome</keyword>
<evidence type="ECO:0000313" key="2">
    <source>
        <dbReference type="Proteomes" id="UP000229757"/>
    </source>
</evidence>
<proteinExistence type="predicted"/>